<feature type="repeat" description="ANK" evidence="2">
    <location>
        <begin position="430"/>
        <end position="459"/>
    </location>
</feature>
<evidence type="ECO:0000259" key="3">
    <source>
        <dbReference type="Pfam" id="PF22939"/>
    </source>
</evidence>
<dbReference type="PROSITE" id="PS50297">
    <property type="entry name" value="ANK_REP_REGION"/>
    <property type="match status" value="3"/>
</dbReference>
<feature type="repeat" description="ANK" evidence="2">
    <location>
        <begin position="493"/>
        <end position="525"/>
    </location>
</feature>
<dbReference type="Pfam" id="PF24883">
    <property type="entry name" value="NPHP3_N"/>
    <property type="match status" value="1"/>
</dbReference>
<keyword evidence="6" id="KW-1185">Reference proteome</keyword>
<gene>
    <name evidence="5" type="ORF">BKA55DRAFT_593522</name>
</gene>
<dbReference type="InterPro" id="IPR036770">
    <property type="entry name" value="Ankyrin_rpt-contain_sf"/>
</dbReference>
<dbReference type="OrthoDB" id="21416at2759"/>
<organism evidence="5 6">
    <name type="scientific">Fusarium redolens</name>
    <dbReference type="NCBI Taxonomy" id="48865"/>
    <lineage>
        <taxon>Eukaryota</taxon>
        <taxon>Fungi</taxon>
        <taxon>Dikarya</taxon>
        <taxon>Ascomycota</taxon>
        <taxon>Pezizomycotina</taxon>
        <taxon>Sordariomycetes</taxon>
        <taxon>Hypocreomycetidae</taxon>
        <taxon>Hypocreales</taxon>
        <taxon>Nectriaceae</taxon>
        <taxon>Fusarium</taxon>
        <taxon>Fusarium redolens species complex</taxon>
    </lineage>
</organism>
<dbReference type="SUPFAM" id="SSF48403">
    <property type="entry name" value="Ankyrin repeat"/>
    <property type="match status" value="1"/>
</dbReference>
<dbReference type="PROSITE" id="PS50088">
    <property type="entry name" value="ANK_REPEAT"/>
    <property type="match status" value="4"/>
</dbReference>
<feature type="domain" description="GPI inositol-deacylase winged helix" evidence="3">
    <location>
        <begin position="245"/>
        <end position="314"/>
    </location>
</feature>
<evidence type="ECO:0008006" key="7">
    <source>
        <dbReference type="Google" id="ProtNLM"/>
    </source>
</evidence>
<keyword evidence="2" id="KW-0040">ANK repeat</keyword>
<dbReference type="GeneID" id="70225516"/>
<dbReference type="EMBL" id="JAGMUX010000007">
    <property type="protein sequence ID" value="KAH7253885.1"/>
    <property type="molecule type" value="Genomic_DNA"/>
</dbReference>
<dbReference type="InterPro" id="IPR056884">
    <property type="entry name" value="NPHP3-like_N"/>
</dbReference>
<keyword evidence="1" id="KW-0677">Repeat</keyword>
<dbReference type="AlphaFoldDB" id="A0A9P9HA64"/>
<sequence>MAASLIQHLRTTENCPVLFFFFRNIVAANFSPRALIQDWLAQLLPHSPKLQFALQSRLKDSLEETSDNELIQLFLDGVSCVPKLYCVGDALDEMSTDSTPILERLNGLATHRPRTLKLLMTSRPSRSLQSTLRDSSIVHISLQQRLVDVDIHSYLNHRFDMAPTSEHQREAKEDLVNMVAQKSEGLFLYAKLTMDQVEDSLQSDTALNIKDLEASLPVGLEQTYTSMLAKQRGEPGITIDVQVLILEAVTHASRPLRLNELGSLLKCVRPDITQPSAFKSLIATSCGPLIEILEDETLQVIHHSFTEFLRGDTRSVSTVGASDFPILDSLQAHKHIATNCLFYLQSGSLLLESEQSDTSAYRSARLRHPFLSYAVENWPYHASNYDADDDDFFMTILDFVNSKSLSFLRWLVLQWGSTSSNKGSLKGIPTALHLAAFAGLTQFSSKLLRQGATVSAVDAQERVPLHWAAANGHDKVASLLIQYGADADAEDGRGLKPIHLATLKNHAKVVTVLLEAGVKPNTIKTKENRTGRLLGGERITRGGHTETITVMIPFCEPRMLEQLLCQCCQFGRADAVLAILKNSPVSPNATFEGATALYFACAIPNAKCVEALIHAGADRNGAPPRKREHATPLHHLAEVWEDENDSESQEVLRMLLKADADLERFDGQGMTPLIISAKDPRYALVRAGANVKVLGPPPNQDTMLHRLLVEYGPVREVHRHVREASLLVQSFGDKRCRQVYSLS</sequence>
<evidence type="ECO:0000256" key="1">
    <source>
        <dbReference type="ARBA" id="ARBA00022737"/>
    </source>
</evidence>
<evidence type="ECO:0000313" key="6">
    <source>
        <dbReference type="Proteomes" id="UP000720189"/>
    </source>
</evidence>
<dbReference type="InterPro" id="IPR002110">
    <property type="entry name" value="Ankyrin_rpt"/>
</dbReference>
<dbReference type="PANTHER" id="PTHR10039">
    <property type="entry name" value="AMELOGENIN"/>
    <property type="match status" value="1"/>
</dbReference>
<name>A0A9P9HA64_FUSRE</name>
<comment type="caution">
    <text evidence="5">The sequence shown here is derived from an EMBL/GenBank/DDBJ whole genome shotgun (WGS) entry which is preliminary data.</text>
</comment>
<dbReference type="Pfam" id="PF22939">
    <property type="entry name" value="WHD_GPIID"/>
    <property type="match status" value="1"/>
</dbReference>
<evidence type="ECO:0000313" key="5">
    <source>
        <dbReference type="EMBL" id="KAH7253885.1"/>
    </source>
</evidence>
<accession>A0A9P9HA64</accession>
<dbReference type="RefSeq" id="XP_046050132.1">
    <property type="nucleotide sequence ID" value="XM_046195562.1"/>
</dbReference>
<feature type="repeat" description="ANK" evidence="2">
    <location>
        <begin position="592"/>
        <end position="624"/>
    </location>
</feature>
<feature type="domain" description="Nephrocystin 3-like N-terminal" evidence="4">
    <location>
        <begin position="1"/>
        <end position="123"/>
    </location>
</feature>
<reference evidence="5" key="1">
    <citation type="journal article" date="2021" name="Nat. Commun.">
        <title>Genetic determinants of endophytism in the Arabidopsis root mycobiome.</title>
        <authorList>
            <person name="Mesny F."/>
            <person name="Miyauchi S."/>
            <person name="Thiergart T."/>
            <person name="Pickel B."/>
            <person name="Atanasova L."/>
            <person name="Karlsson M."/>
            <person name="Huettel B."/>
            <person name="Barry K.W."/>
            <person name="Haridas S."/>
            <person name="Chen C."/>
            <person name="Bauer D."/>
            <person name="Andreopoulos W."/>
            <person name="Pangilinan J."/>
            <person name="LaButti K."/>
            <person name="Riley R."/>
            <person name="Lipzen A."/>
            <person name="Clum A."/>
            <person name="Drula E."/>
            <person name="Henrissat B."/>
            <person name="Kohler A."/>
            <person name="Grigoriev I.V."/>
            <person name="Martin F.M."/>
            <person name="Hacquard S."/>
        </authorList>
    </citation>
    <scope>NUCLEOTIDE SEQUENCE</scope>
    <source>
        <strain evidence="5">MPI-CAGE-AT-0023</strain>
    </source>
</reference>
<dbReference type="SMART" id="SM00248">
    <property type="entry name" value="ANK"/>
    <property type="match status" value="6"/>
</dbReference>
<dbReference type="Proteomes" id="UP000720189">
    <property type="component" value="Unassembled WGS sequence"/>
</dbReference>
<protein>
    <recommendedName>
        <fullName evidence="7">Ankyrin</fullName>
    </recommendedName>
</protein>
<dbReference type="PANTHER" id="PTHR10039:SF14">
    <property type="entry name" value="NACHT DOMAIN-CONTAINING PROTEIN"/>
    <property type="match status" value="1"/>
</dbReference>
<dbReference type="InterPro" id="IPR054471">
    <property type="entry name" value="GPIID_WHD"/>
</dbReference>
<dbReference type="Gene3D" id="1.25.40.20">
    <property type="entry name" value="Ankyrin repeat-containing domain"/>
    <property type="match status" value="2"/>
</dbReference>
<evidence type="ECO:0000256" key="2">
    <source>
        <dbReference type="PROSITE-ProRule" id="PRU00023"/>
    </source>
</evidence>
<proteinExistence type="predicted"/>
<dbReference type="Pfam" id="PF12796">
    <property type="entry name" value="Ank_2"/>
    <property type="match status" value="2"/>
</dbReference>
<feature type="repeat" description="ANK" evidence="2">
    <location>
        <begin position="460"/>
        <end position="492"/>
    </location>
</feature>
<evidence type="ECO:0000259" key="4">
    <source>
        <dbReference type="Pfam" id="PF24883"/>
    </source>
</evidence>